<dbReference type="Gene3D" id="3.90.550.10">
    <property type="entry name" value="Spore Coat Polysaccharide Biosynthesis Protein SpsA, Chain A"/>
    <property type="match status" value="2"/>
</dbReference>
<evidence type="ECO:0000256" key="16">
    <source>
        <dbReference type="SAM" id="MobiDB-lite"/>
    </source>
</evidence>
<dbReference type="InterPro" id="IPR035992">
    <property type="entry name" value="Ricin_B-like_lectins"/>
</dbReference>
<keyword evidence="5 15" id="KW-0808">Transferase</keyword>
<dbReference type="EC" id="2.4.1.-" evidence="15"/>
<keyword evidence="6" id="KW-0812">Transmembrane</keyword>
<dbReference type="OrthoDB" id="429263at2759"/>
<evidence type="ECO:0000256" key="13">
    <source>
        <dbReference type="ARBA" id="ARBA00023180"/>
    </source>
</evidence>
<comment type="subcellular location">
    <subcellularLocation>
        <location evidence="2 15">Golgi apparatus membrane</location>
        <topology evidence="2 15">Single-pass type II membrane protein</topology>
    </subcellularLocation>
</comment>
<gene>
    <name evidence="18" type="ORF">OESDEN_12715</name>
</gene>
<keyword evidence="15" id="KW-0328">Glycosyltransferase</keyword>
<keyword evidence="7 15" id="KW-0430">Lectin</keyword>
<dbReference type="CDD" id="cd23434">
    <property type="entry name" value="beta-trefoil_Ricin_GALNT2"/>
    <property type="match status" value="1"/>
</dbReference>
<evidence type="ECO:0000256" key="3">
    <source>
        <dbReference type="ARBA" id="ARBA00004922"/>
    </source>
</evidence>
<dbReference type="CDD" id="cd02510">
    <property type="entry name" value="pp-GalNAc-T"/>
    <property type="match status" value="1"/>
</dbReference>
<dbReference type="PANTHER" id="PTHR11675:SF119">
    <property type="entry name" value="POLYPEPTIDE N-ACETYLGALACTOSAMINYLTRANSFERASE 2"/>
    <property type="match status" value="1"/>
</dbReference>
<evidence type="ECO:0000256" key="14">
    <source>
        <dbReference type="ARBA" id="ARBA00023211"/>
    </source>
</evidence>
<dbReference type="CDD" id="cd00761">
    <property type="entry name" value="Glyco_tranf_GTA_type"/>
    <property type="match status" value="1"/>
</dbReference>
<evidence type="ECO:0000256" key="4">
    <source>
        <dbReference type="ARBA" id="ARBA00005680"/>
    </source>
</evidence>
<sequence>MEDRFGDLTVHHRAKRPATDDFYLEPPAPLDYSSTKPKSVSAVDEPPTSFLQRFPNTVIQPKPVPVLSLQEFDTRAYIDKGRLKPGEDKYAANKFNQMASDAASVSRDVIDSREHHCKKLSYDESALEPTSVIVTYHNEARSTLLRTVYSVMLRSPPHLIHEIILVDDSSNDESIGKEISQLEKVTVLRNIKREGLIRSRVKGAAYATAPILTFLDSHVECNVGWLEPLLSRINENNKAVVAPIIDVINMDTFNYIAASADLRGALFFFPSFTGSFQDKYAANKFNQMASDAASVSRDVIDSREHHCKKLSYDESALEPTSVIVTYHNEARSTLLRTVYSVMLRSPPHLIHEIILVDDSSNDESIGKEISQLEKVTVLRNIKREGLIRSRVKGAAYATAPILTFLDSHVECNVGWLEPLLSRINENNKAVVAPIIDVINMDTFNYIAASADLRGGFDWNLVFKWEFLTGKLKDERHAHPTDPIKCGFSLFPCCSVTFAELRKIASSSALRSPTMAGGLFSIKKSWFEELGTYDMGMDVWGGENLEMSFRVWQCGGSLEIIPCSRVGHVFRKQHPYTFPGGSGNVFQSNTRRAAEVWMDEYKAIYLRNVPSARYVKFGDISDRLALRERLKCQSFTWYLQNIYPELKVPEREKGDLYHIKNGIMCLDTLGHKTGESAGVYQCHGSGGNQEWAYDRETGQLRSTVSKLCLTMEDMNGDPLVILDDCSRINSRIRMDNTTGWLTQGGKCLAMVPDGDQWRLTAVLCDATDGSQRWVFEKAASFGTLNAITKKL</sequence>
<dbReference type="UniPathway" id="UPA00378"/>
<dbReference type="GO" id="GO:0030246">
    <property type="term" value="F:carbohydrate binding"/>
    <property type="evidence" value="ECO:0007669"/>
    <property type="project" value="UniProtKB-KW"/>
</dbReference>
<dbReference type="InterPro" id="IPR027791">
    <property type="entry name" value="Galactosyl_T_C"/>
</dbReference>
<evidence type="ECO:0000256" key="8">
    <source>
        <dbReference type="ARBA" id="ARBA00022968"/>
    </source>
</evidence>
<feature type="region of interest" description="Disordered" evidence="16">
    <location>
        <begin position="1"/>
        <end position="46"/>
    </location>
</feature>
<accession>A0A0B1SWD8</accession>
<evidence type="ECO:0000256" key="12">
    <source>
        <dbReference type="ARBA" id="ARBA00023157"/>
    </source>
</evidence>
<dbReference type="InterPro" id="IPR001173">
    <property type="entry name" value="Glyco_trans_2-like"/>
</dbReference>
<dbReference type="EMBL" id="KN557590">
    <property type="protein sequence ID" value="KHJ87510.1"/>
    <property type="molecule type" value="Genomic_DNA"/>
</dbReference>
<dbReference type="GO" id="GO:0004653">
    <property type="term" value="F:polypeptide N-acetylgalactosaminyltransferase activity"/>
    <property type="evidence" value="ECO:0007669"/>
    <property type="project" value="TreeGrafter"/>
</dbReference>
<dbReference type="GO" id="GO:0000139">
    <property type="term" value="C:Golgi membrane"/>
    <property type="evidence" value="ECO:0007669"/>
    <property type="project" value="UniProtKB-SubCell"/>
</dbReference>
<reference evidence="18 19" key="1">
    <citation type="submission" date="2014-03" db="EMBL/GenBank/DDBJ databases">
        <title>Draft genome of the hookworm Oesophagostomum dentatum.</title>
        <authorList>
            <person name="Mitreva M."/>
        </authorList>
    </citation>
    <scope>NUCLEOTIDE SEQUENCE [LARGE SCALE GENOMIC DNA]</scope>
    <source>
        <strain evidence="18 19">OD-Hann</strain>
    </source>
</reference>
<proteinExistence type="inferred from homology"/>
<evidence type="ECO:0000256" key="7">
    <source>
        <dbReference type="ARBA" id="ARBA00022734"/>
    </source>
</evidence>
<dbReference type="Proteomes" id="UP000053660">
    <property type="component" value="Unassembled WGS sequence"/>
</dbReference>
<keyword evidence="14 15" id="KW-0464">Manganese</keyword>
<dbReference type="SUPFAM" id="SSF53448">
    <property type="entry name" value="Nucleotide-diphospho-sugar transferases"/>
    <property type="match status" value="2"/>
</dbReference>
<keyword evidence="10 15" id="KW-0333">Golgi apparatus</keyword>
<evidence type="ECO:0000256" key="10">
    <source>
        <dbReference type="ARBA" id="ARBA00023034"/>
    </source>
</evidence>
<evidence type="ECO:0000256" key="9">
    <source>
        <dbReference type="ARBA" id="ARBA00022989"/>
    </source>
</evidence>
<dbReference type="InterPro" id="IPR045885">
    <property type="entry name" value="GalNAc-T"/>
</dbReference>
<dbReference type="InterPro" id="IPR029044">
    <property type="entry name" value="Nucleotide-diphossugar_trans"/>
</dbReference>
<dbReference type="AlphaFoldDB" id="A0A0B1SWD8"/>
<keyword evidence="8" id="KW-0735">Signal-anchor</keyword>
<keyword evidence="13" id="KW-0325">Glycoprotein</keyword>
<dbReference type="PROSITE" id="PS50231">
    <property type="entry name" value="RICIN_B_LECTIN"/>
    <property type="match status" value="1"/>
</dbReference>
<evidence type="ECO:0000256" key="1">
    <source>
        <dbReference type="ARBA" id="ARBA00001936"/>
    </source>
</evidence>
<evidence type="ECO:0000259" key="17">
    <source>
        <dbReference type="SMART" id="SM00458"/>
    </source>
</evidence>
<dbReference type="SUPFAM" id="SSF50370">
    <property type="entry name" value="Ricin B-like lectins"/>
    <property type="match status" value="1"/>
</dbReference>
<comment type="similarity">
    <text evidence="4 15">Belongs to the glycosyltransferase 2 family. GalNAc-T subfamily.</text>
</comment>
<dbReference type="InterPro" id="IPR000772">
    <property type="entry name" value="Ricin_B_lectin"/>
</dbReference>
<feature type="compositionally biased region" description="Basic and acidic residues" evidence="16">
    <location>
        <begin position="1"/>
        <end position="10"/>
    </location>
</feature>
<protein>
    <recommendedName>
        <fullName evidence="15">Polypeptide N-acetylgalactosaminyltransferase</fullName>
        <ecNumber evidence="15">2.4.1.-</ecNumber>
    </recommendedName>
    <alternativeName>
        <fullName evidence="15">Protein-UDP acetylgalactosaminyltransferase</fullName>
    </alternativeName>
</protein>
<name>A0A0B1SWD8_OESDE</name>
<evidence type="ECO:0000256" key="15">
    <source>
        <dbReference type="RuleBase" id="RU361242"/>
    </source>
</evidence>
<dbReference type="SMART" id="SM00458">
    <property type="entry name" value="RICIN"/>
    <property type="match status" value="1"/>
</dbReference>
<keyword evidence="19" id="KW-1185">Reference proteome</keyword>
<dbReference type="Pfam" id="PF00652">
    <property type="entry name" value="Ricin_B_lectin"/>
    <property type="match status" value="1"/>
</dbReference>
<organism evidence="18 19">
    <name type="scientific">Oesophagostomum dentatum</name>
    <name type="common">Nodular worm</name>
    <dbReference type="NCBI Taxonomy" id="61180"/>
    <lineage>
        <taxon>Eukaryota</taxon>
        <taxon>Metazoa</taxon>
        <taxon>Ecdysozoa</taxon>
        <taxon>Nematoda</taxon>
        <taxon>Chromadorea</taxon>
        <taxon>Rhabditida</taxon>
        <taxon>Rhabditina</taxon>
        <taxon>Rhabditomorpha</taxon>
        <taxon>Strongyloidea</taxon>
        <taxon>Strongylidae</taxon>
        <taxon>Oesophagostomum</taxon>
    </lineage>
</organism>
<evidence type="ECO:0000256" key="5">
    <source>
        <dbReference type="ARBA" id="ARBA00022679"/>
    </source>
</evidence>
<keyword evidence="11" id="KW-0472">Membrane</keyword>
<evidence type="ECO:0000256" key="11">
    <source>
        <dbReference type="ARBA" id="ARBA00023136"/>
    </source>
</evidence>
<dbReference type="Gene3D" id="2.80.10.50">
    <property type="match status" value="1"/>
</dbReference>
<feature type="domain" description="Ricin B lectin" evidence="17">
    <location>
        <begin position="652"/>
        <end position="775"/>
    </location>
</feature>
<comment type="cofactor">
    <cofactor evidence="1 15">
        <name>Mn(2+)</name>
        <dbReference type="ChEBI" id="CHEBI:29035"/>
    </cofactor>
</comment>
<dbReference type="GO" id="GO:0006493">
    <property type="term" value="P:protein O-linked glycosylation"/>
    <property type="evidence" value="ECO:0007669"/>
    <property type="project" value="TreeGrafter"/>
</dbReference>
<evidence type="ECO:0000256" key="2">
    <source>
        <dbReference type="ARBA" id="ARBA00004323"/>
    </source>
</evidence>
<dbReference type="FunFam" id="3.90.550.10:FF:000195">
    <property type="entry name" value="Polypeptide N-acetylgalactosaminyltransferase like 6"/>
    <property type="match status" value="1"/>
</dbReference>
<evidence type="ECO:0000313" key="18">
    <source>
        <dbReference type="EMBL" id="KHJ87510.1"/>
    </source>
</evidence>
<dbReference type="Pfam" id="PF02709">
    <property type="entry name" value="Glyco_transf_7C"/>
    <property type="match status" value="1"/>
</dbReference>
<dbReference type="Pfam" id="PF00535">
    <property type="entry name" value="Glycos_transf_2"/>
    <property type="match status" value="2"/>
</dbReference>
<evidence type="ECO:0000313" key="19">
    <source>
        <dbReference type="Proteomes" id="UP000053660"/>
    </source>
</evidence>
<evidence type="ECO:0000256" key="6">
    <source>
        <dbReference type="ARBA" id="ARBA00022692"/>
    </source>
</evidence>
<keyword evidence="12 15" id="KW-1015">Disulfide bond</keyword>
<dbReference type="PANTHER" id="PTHR11675">
    <property type="entry name" value="N-ACETYLGALACTOSAMINYLTRANSFERASE"/>
    <property type="match status" value="1"/>
</dbReference>
<comment type="pathway">
    <text evidence="3 15">Protein modification; protein glycosylation.</text>
</comment>
<keyword evidence="9" id="KW-1133">Transmembrane helix</keyword>